<evidence type="ECO:0000313" key="2">
    <source>
        <dbReference type="Proteomes" id="UP000268233"/>
    </source>
</evidence>
<dbReference type="EMBL" id="RBWW01000001">
    <property type="protein sequence ID" value="RKS83348.1"/>
    <property type="molecule type" value="Genomic_DNA"/>
</dbReference>
<proteinExistence type="predicted"/>
<name>A0A495R917_9EURY</name>
<keyword evidence="2" id="KW-1185">Reference proteome</keyword>
<dbReference type="Proteomes" id="UP000268233">
    <property type="component" value="Unassembled WGS sequence"/>
</dbReference>
<comment type="caution">
    <text evidence="1">The sequence shown here is derived from an EMBL/GenBank/DDBJ whole genome shotgun (WGS) entry which is preliminary data.</text>
</comment>
<sequence>MYQNGHYGAALLFVAPTGALLIAAGFVELALMAGATAVALAMVPDLDQRVPGITHQGPLTRLVWAGCWSPARSGRDARDGRTPSGMGCDRVRRRVCDYRVAYHRRRIDRISPQYCTCTTKSGSAVS</sequence>
<protein>
    <submittedName>
        <fullName evidence="1">Uncharacterized protein</fullName>
    </submittedName>
</protein>
<evidence type="ECO:0000313" key="1">
    <source>
        <dbReference type="EMBL" id="RKS83348.1"/>
    </source>
</evidence>
<dbReference type="AlphaFoldDB" id="A0A495R917"/>
<organism evidence="1 2">
    <name type="scientific">Haloarcula quadrata</name>
    <dbReference type="NCBI Taxonomy" id="182779"/>
    <lineage>
        <taxon>Archaea</taxon>
        <taxon>Methanobacteriati</taxon>
        <taxon>Methanobacteriota</taxon>
        <taxon>Stenosarchaea group</taxon>
        <taxon>Halobacteria</taxon>
        <taxon>Halobacteriales</taxon>
        <taxon>Haloarculaceae</taxon>
        <taxon>Haloarcula</taxon>
    </lineage>
</organism>
<reference evidence="1 2" key="1">
    <citation type="submission" date="2018-10" db="EMBL/GenBank/DDBJ databases">
        <title>Genomic Encyclopedia of Archaeal and Bacterial Type Strains, Phase II (KMG-II): from individual species to whole genera.</title>
        <authorList>
            <person name="Goeker M."/>
        </authorList>
    </citation>
    <scope>NUCLEOTIDE SEQUENCE [LARGE SCALE GENOMIC DNA]</scope>
    <source>
        <strain evidence="1 2">DSM 11927</strain>
    </source>
</reference>
<accession>A0A495R917</accession>
<gene>
    <name evidence="1" type="ORF">BDK61_2697</name>
</gene>